<reference evidence="1 2" key="1">
    <citation type="journal article" date="2020" name="Cell">
        <title>Large-Scale Comparative Analyses of Tick Genomes Elucidate Their Genetic Diversity and Vector Capacities.</title>
        <authorList>
            <consortium name="Tick Genome and Microbiome Consortium (TIGMIC)"/>
            <person name="Jia N."/>
            <person name="Wang J."/>
            <person name="Shi W."/>
            <person name="Du L."/>
            <person name="Sun Y."/>
            <person name="Zhan W."/>
            <person name="Jiang J.F."/>
            <person name="Wang Q."/>
            <person name="Zhang B."/>
            <person name="Ji P."/>
            <person name="Bell-Sakyi L."/>
            <person name="Cui X.M."/>
            <person name="Yuan T.T."/>
            <person name="Jiang B.G."/>
            <person name="Yang W.F."/>
            <person name="Lam T.T."/>
            <person name="Chang Q.C."/>
            <person name="Ding S.J."/>
            <person name="Wang X.J."/>
            <person name="Zhu J.G."/>
            <person name="Ruan X.D."/>
            <person name="Zhao L."/>
            <person name="Wei J.T."/>
            <person name="Ye R.Z."/>
            <person name="Que T.C."/>
            <person name="Du C.H."/>
            <person name="Zhou Y.H."/>
            <person name="Cheng J.X."/>
            <person name="Dai P.F."/>
            <person name="Guo W.B."/>
            <person name="Han X.H."/>
            <person name="Huang E.J."/>
            <person name="Li L.F."/>
            <person name="Wei W."/>
            <person name="Gao Y.C."/>
            <person name="Liu J.Z."/>
            <person name="Shao H.Z."/>
            <person name="Wang X."/>
            <person name="Wang C.C."/>
            <person name="Yang T.C."/>
            <person name="Huo Q.B."/>
            <person name="Li W."/>
            <person name="Chen H.Y."/>
            <person name="Chen S.E."/>
            <person name="Zhou L.G."/>
            <person name="Ni X.B."/>
            <person name="Tian J.H."/>
            <person name="Sheng Y."/>
            <person name="Liu T."/>
            <person name="Pan Y.S."/>
            <person name="Xia L.Y."/>
            <person name="Li J."/>
            <person name="Zhao F."/>
            <person name="Cao W.C."/>
        </authorList>
    </citation>
    <scope>NUCLEOTIDE SEQUENCE [LARGE SCALE GENOMIC DNA]</scope>
    <source>
        <strain evidence="1">Iper-2018</strain>
    </source>
</reference>
<sequence length="875" mass="97313">MQRKQGSSTAKRTREENVAGPTESEQEEPPVKGGPHLDVTFHTQCECNCGRQGGSQATPVSACARVQRGPRSLCKQSAEANTPLSRNGRALDSRVCKLQAYAERLAQHYKTRVVWWDTHGEKLFHPKEKYSSFKLDIKTGPVVYGNVSTIRNTSTVLHTEWIEASSGPIKTTFTKSKEHTRKSSWNSQLSISTGFEISLSATLPMGLGGSSKYYTGMNLTAGVAGEYTESETLSVKQQIKTPPNTSAKIEWIVVDEVKHFTRRSCARLIPMDLRPTPPPAHNPSMATAMEASDAKGIPLQEDQPERDDWVEIRRRRSKKVKPQNTEATISGSQPTPQRALTRQPRLPPLPRDDFKIIIRPRGALNLANLETIHLSRAIAEKTQQHTRDRPNSTTFQVRMDRIQNIAIASTPSEDLTRHIRDIPTLRFGDNEYEVTAYIVAPDDSARGVVRGIPPGTTGQELIDNLYSPGYEILSPKMIEKTSTALITFTGRQLPKYVVFEHAALPCSWYLPTRHACYICHEIGHRADVCPNPDTVKRPPYGLQGMPKKAGSPPTNICLESPPKTKGHSRQLPFTLPLQRATKDRTEATVFLETKVRFQVTIKQLTMRQGTSGTPSTTRQQHGELGSAAIPTKQPKEADHFLFVLRAGSRRSLIKRWRRQKHNRTLKIRIAKLTEEAADYAVDLMQQNWQQFCNSLQGTLGTAKTWSLLRHLLDPTKSNYPGRLAMAVSVIDEDMREVTTATVPTSLPLEAEEAAIALAITSTPAITSLSIITDSQAACRSFGNARALTLRAPPPQEDPSLVPIPIPLTYRDILQHLRLSRRTLPPPHKSLTREDAVVPNPNAEQWEAALSSWDPDDQRNLVSRARTAATATGALE</sequence>
<comment type="caution">
    <text evidence="1">The sequence shown here is derived from an EMBL/GenBank/DDBJ whole genome shotgun (WGS) entry which is preliminary data.</text>
</comment>
<gene>
    <name evidence="1" type="ORF">HPB47_018175</name>
</gene>
<evidence type="ECO:0000313" key="1">
    <source>
        <dbReference type="EMBL" id="KAG0445704.1"/>
    </source>
</evidence>
<keyword evidence="2" id="KW-1185">Reference proteome</keyword>
<dbReference type="Proteomes" id="UP000805193">
    <property type="component" value="Unassembled WGS sequence"/>
</dbReference>
<dbReference type="EMBL" id="JABSTQ010000072">
    <property type="protein sequence ID" value="KAG0445704.1"/>
    <property type="molecule type" value="Genomic_DNA"/>
</dbReference>
<organism evidence="1 2">
    <name type="scientific">Ixodes persulcatus</name>
    <name type="common">Taiga tick</name>
    <dbReference type="NCBI Taxonomy" id="34615"/>
    <lineage>
        <taxon>Eukaryota</taxon>
        <taxon>Metazoa</taxon>
        <taxon>Ecdysozoa</taxon>
        <taxon>Arthropoda</taxon>
        <taxon>Chelicerata</taxon>
        <taxon>Arachnida</taxon>
        <taxon>Acari</taxon>
        <taxon>Parasitiformes</taxon>
        <taxon>Ixodida</taxon>
        <taxon>Ixodoidea</taxon>
        <taxon>Ixodidae</taxon>
        <taxon>Ixodinae</taxon>
        <taxon>Ixodes</taxon>
    </lineage>
</organism>
<name>A0AC60R1A6_IXOPE</name>
<evidence type="ECO:0000313" key="2">
    <source>
        <dbReference type="Proteomes" id="UP000805193"/>
    </source>
</evidence>
<accession>A0AC60R1A6</accession>
<proteinExistence type="predicted"/>
<protein>
    <submittedName>
        <fullName evidence="1">Uncharacterized protein</fullName>
    </submittedName>
</protein>